<feature type="binding site" evidence="8">
    <location>
        <position position="183"/>
    </location>
    <ligand>
        <name>ATP</name>
        <dbReference type="ChEBI" id="CHEBI:30616"/>
    </ligand>
</feature>
<dbReference type="CDD" id="cd06571">
    <property type="entry name" value="Bac_DnaA_C"/>
    <property type="match status" value="1"/>
</dbReference>
<keyword evidence="2 8" id="KW-0963">Cytoplasm</keyword>
<keyword evidence="3 8" id="KW-0235">DNA replication</keyword>
<dbReference type="InterPro" id="IPR038454">
    <property type="entry name" value="DnaA_N_sf"/>
</dbReference>
<dbReference type="Pfam" id="PF08299">
    <property type="entry name" value="Bac_DnaA_C"/>
    <property type="match status" value="1"/>
</dbReference>
<feature type="binding site" evidence="8">
    <location>
        <position position="182"/>
    </location>
    <ligand>
        <name>ATP</name>
        <dbReference type="ChEBI" id="CHEBI:30616"/>
    </ligand>
</feature>
<keyword evidence="7 8" id="KW-0238">DNA-binding</keyword>
<dbReference type="GO" id="GO:0003688">
    <property type="term" value="F:DNA replication origin binding"/>
    <property type="evidence" value="ECO:0007669"/>
    <property type="project" value="UniProtKB-UniRule"/>
</dbReference>
<dbReference type="InterPro" id="IPR001957">
    <property type="entry name" value="Chromosome_initiator_DnaA"/>
</dbReference>
<evidence type="ECO:0000256" key="7">
    <source>
        <dbReference type="ARBA" id="ARBA00023125"/>
    </source>
</evidence>
<dbReference type="KEGG" id="echi:FKX85_00005"/>
<dbReference type="Pfam" id="PF00308">
    <property type="entry name" value="Bac_DnaA"/>
    <property type="match status" value="1"/>
</dbReference>
<dbReference type="PANTHER" id="PTHR30050">
    <property type="entry name" value="CHROMOSOMAL REPLICATION INITIATOR PROTEIN DNAA"/>
    <property type="match status" value="1"/>
</dbReference>
<name>A0A514CCI6_9BACT</name>
<evidence type="ECO:0000256" key="9">
    <source>
        <dbReference type="NCBIfam" id="TIGR00362"/>
    </source>
</evidence>
<dbReference type="Gene3D" id="1.10.1750.10">
    <property type="match status" value="1"/>
</dbReference>
<sequence>MNSEAKAVWDECLRVIEEHVNEQSFSTWFKPINPVRLDGSVLTIQVPSQFFYEWLEDNYVQVLKLAIKNILGPNGKLEYAVVVDRGNSQNQPYVVSYPQGNISPNKKKNEKPVKEERRSPFEMQSLDAQALLNSNLNPNYSFNSYIEGDCNRLARSAGYAVATKPGITSFNPLMIYGGVGLGKTHLIQAIGNEIKNGPEEKFVLYVSSEKFVNQFMDSIKDGNVKNFTNFYMQVDVLIIDDIQFLAGKDRTQEMFFHIFNHLHQSKKQIIMTSDCPPRDLKGLEERLLSRFKWGLTADLHMPDFETRVAIIKRKMQSEGIYIPDDVIEYLAYTVDTNIRELEGVLISLIAHASLNRVEIDLGLAKTIMKNIVKDIETEVGIDFIQKTVSDYYGIKLDDLKAKTRKKEIVVARQVAMYFSKEFTNHSLKSIGYHFGGRDHSTVIHAVQTVNDLMETDTSFRNAINDQRKKFKMRSY</sequence>
<gene>
    <name evidence="8 15" type="primary">dnaA</name>
    <name evidence="15" type="ORF">FKX85_00005</name>
</gene>
<dbReference type="OrthoDB" id="9807019at2"/>
<dbReference type="CDD" id="cd00009">
    <property type="entry name" value="AAA"/>
    <property type="match status" value="1"/>
</dbReference>
<dbReference type="SMART" id="SM00382">
    <property type="entry name" value="AAA"/>
    <property type="match status" value="1"/>
</dbReference>
<evidence type="ECO:0000256" key="6">
    <source>
        <dbReference type="ARBA" id="ARBA00023121"/>
    </source>
</evidence>
<dbReference type="SUPFAM" id="SSF48295">
    <property type="entry name" value="TrpR-like"/>
    <property type="match status" value="1"/>
</dbReference>
<comment type="caution">
    <text evidence="8">Lacks conserved residue(s) required for the propagation of feature annotation.</text>
</comment>
<dbReference type="PRINTS" id="PR00051">
    <property type="entry name" value="DNAA"/>
</dbReference>
<comment type="subunit">
    <text evidence="8">Oligomerizes as a right-handed, spiral filament on DNA at oriC.</text>
</comment>
<dbReference type="Gene3D" id="3.30.300.180">
    <property type="match status" value="1"/>
</dbReference>
<dbReference type="AlphaFoldDB" id="A0A514CCI6"/>
<keyword evidence="5 8" id="KW-0067">ATP-binding</keyword>
<keyword evidence="16" id="KW-1185">Reference proteome</keyword>
<dbReference type="InterPro" id="IPR013159">
    <property type="entry name" value="DnaA_C"/>
</dbReference>
<dbReference type="InterPro" id="IPR027417">
    <property type="entry name" value="P-loop_NTPase"/>
</dbReference>
<evidence type="ECO:0000256" key="12">
    <source>
        <dbReference type="SAM" id="MobiDB-lite"/>
    </source>
</evidence>
<dbReference type="SMART" id="SM00760">
    <property type="entry name" value="Bac_DnaA_C"/>
    <property type="match status" value="1"/>
</dbReference>
<evidence type="ECO:0000256" key="2">
    <source>
        <dbReference type="ARBA" id="ARBA00022490"/>
    </source>
</evidence>
<dbReference type="Gene3D" id="3.40.50.300">
    <property type="entry name" value="P-loop containing nucleotide triphosphate hydrolases"/>
    <property type="match status" value="1"/>
</dbReference>
<comment type="domain">
    <text evidence="8">Domain I is involved in oligomerization and binding regulators, domain II is flexibile and of varying length in different bacteria, domain III forms the AAA+ region, while domain IV binds dsDNA.</text>
</comment>
<dbReference type="Proteomes" id="UP000316614">
    <property type="component" value="Chromosome"/>
</dbReference>
<feature type="binding site" evidence="8">
    <location>
        <position position="180"/>
    </location>
    <ligand>
        <name>ATP</name>
        <dbReference type="ChEBI" id="CHEBI:30616"/>
    </ligand>
</feature>
<dbReference type="FunFam" id="3.40.50.300:FF:000668">
    <property type="entry name" value="Chromosomal replication initiator protein DnaA"/>
    <property type="match status" value="1"/>
</dbReference>
<dbReference type="InterPro" id="IPR024633">
    <property type="entry name" value="DnaA_N_dom"/>
</dbReference>
<dbReference type="EMBL" id="CP041253">
    <property type="protein sequence ID" value="QDH77508.1"/>
    <property type="molecule type" value="Genomic_DNA"/>
</dbReference>
<comment type="similarity">
    <text evidence="1 8 11">Belongs to the DnaA family.</text>
</comment>
<dbReference type="InterPro" id="IPR020591">
    <property type="entry name" value="Chromosome_initiator_DnaA-like"/>
</dbReference>
<evidence type="ECO:0000256" key="4">
    <source>
        <dbReference type="ARBA" id="ARBA00022741"/>
    </source>
</evidence>
<dbReference type="Gene3D" id="1.10.8.60">
    <property type="match status" value="1"/>
</dbReference>
<evidence type="ECO:0000256" key="8">
    <source>
        <dbReference type="HAMAP-Rule" id="MF_00377"/>
    </source>
</evidence>
<dbReference type="GO" id="GO:0005524">
    <property type="term" value="F:ATP binding"/>
    <property type="evidence" value="ECO:0007669"/>
    <property type="project" value="UniProtKB-UniRule"/>
</dbReference>
<dbReference type="GO" id="GO:0006270">
    <property type="term" value="P:DNA replication initiation"/>
    <property type="evidence" value="ECO:0007669"/>
    <property type="project" value="UniProtKB-UniRule"/>
</dbReference>
<proteinExistence type="inferred from homology"/>
<dbReference type="RefSeq" id="WP_141612793.1">
    <property type="nucleotide sequence ID" value="NZ_CP041253.1"/>
</dbReference>
<dbReference type="GO" id="GO:0005886">
    <property type="term" value="C:plasma membrane"/>
    <property type="evidence" value="ECO:0007669"/>
    <property type="project" value="TreeGrafter"/>
</dbReference>
<dbReference type="GO" id="GO:0008289">
    <property type="term" value="F:lipid binding"/>
    <property type="evidence" value="ECO:0007669"/>
    <property type="project" value="UniProtKB-KW"/>
</dbReference>
<feature type="domain" description="Chromosomal replication initiator DnaA C-terminal" evidence="14">
    <location>
        <begin position="380"/>
        <end position="449"/>
    </location>
</feature>
<evidence type="ECO:0000256" key="3">
    <source>
        <dbReference type="ARBA" id="ARBA00022705"/>
    </source>
</evidence>
<comment type="function">
    <text evidence="8 10">Plays an essential role in the initiation and regulation of chromosomal replication. ATP-DnaA binds to the origin of replication (oriC) to initiate formation of the DNA replication initiation complex once per cell cycle. Binds the DnaA box (a 9 base pair repeat at the origin) and separates the double-stranded (ds)DNA. Forms a right-handed helical filament on oriC DNA; dsDNA binds to the exterior of the filament while single-stranded (ss)DNA is stabiized in the filament's interior. The ATP-DnaA-oriC complex binds and stabilizes one strand of the AT-rich DNA unwinding element (DUE), permitting loading of DNA polymerase. After initiation quickly degrades to an ADP-DnaA complex that is not apt for DNA replication. Binds acidic phospholipids.</text>
</comment>
<dbReference type="PANTHER" id="PTHR30050:SF2">
    <property type="entry name" value="CHROMOSOMAL REPLICATION INITIATOR PROTEIN DNAA"/>
    <property type="match status" value="1"/>
</dbReference>
<keyword evidence="6 8" id="KW-0446">Lipid-binding</keyword>
<comment type="subcellular location">
    <subcellularLocation>
        <location evidence="8">Cytoplasm</location>
    </subcellularLocation>
</comment>
<feature type="compositionally biased region" description="Polar residues" evidence="12">
    <location>
        <begin position="94"/>
        <end position="103"/>
    </location>
</feature>
<evidence type="ECO:0000259" key="13">
    <source>
        <dbReference type="SMART" id="SM00382"/>
    </source>
</evidence>
<feature type="region of interest" description="Domain I, interacts with DnaA modulators" evidence="8">
    <location>
        <begin position="1"/>
        <end position="117"/>
    </location>
</feature>
<protein>
    <recommendedName>
        <fullName evidence="8 9">Chromosomal replication initiator protein DnaA</fullName>
    </recommendedName>
</protein>
<evidence type="ECO:0000256" key="1">
    <source>
        <dbReference type="ARBA" id="ARBA00006583"/>
    </source>
</evidence>
<reference evidence="15 16" key="1">
    <citation type="submission" date="2019-06" db="EMBL/GenBank/DDBJ databases">
        <title>Echinicola alkalisoli sp. nov. isolated from saline soil.</title>
        <authorList>
            <person name="Sun J.-Q."/>
            <person name="Xu L."/>
        </authorList>
    </citation>
    <scope>NUCLEOTIDE SEQUENCE [LARGE SCALE GENOMIC DNA]</scope>
    <source>
        <strain evidence="15 16">LN3S3</strain>
    </source>
</reference>
<dbReference type="HAMAP" id="MF_00377">
    <property type="entry name" value="DnaA_bact"/>
    <property type="match status" value="1"/>
</dbReference>
<dbReference type="NCBIfam" id="TIGR00362">
    <property type="entry name" value="DnaA"/>
    <property type="match status" value="1"/>
</dbReference>
<feature type="binding site" evidence="8">
    <location>
        <position position="184"/>
    </location>
    <ligand>
        <name>ATP</name>
        <dbReference type="ChEBI" id="CHEBI:30616"/>
    </ligand>
</feature>
<keyword evidence="4 8" id="KW-0547">Nucleotide-binding</keyword>
<feature type="region of interest" description="Disordered" evidence="12">
    <location>
        <begin position="94"/>
        <end position="119"/>
    </location>
</feature>
<dbReference type="SUPFAM" id="SSF52540">
    <property type="entry name" value="P-loop containing nucleoside triphosphate hydrolases"/>
    <property type="match status" value="1"/>
</dbReference>
<dbReference type="InterPro" id="IPR010921">
    <property type="entry name" value="Trp_repressor/repl_initiator"/>
</dbReference>
<dbReference type="PROSITE" id="PS01008">
    <property type="entry name" value="DNAA"/>
    <property type="match status" value="1"/>
</dbReference>
<accession>A0A514CCI6</accession>
<organism evidence="15 16">
    <name type="scientific">Echinicola soli</name>
    <dbReference type="NCBI Taxonomy" id="2591634"/>
    <lineage>
        <taxon>Bacteria</taxon>
        <taxon>Pseudomonadati</taxon>
        <taxon>Bacteroidota</taxon>
        <taxon>Cytophagia</taxon>
        <taxon>Cytophagales</taxon>
        <taxon>Cyclobacteriaceae</taxon>
        <taxon>Echinicola</taxon>
    </lineage>
</organism>
<evidence type="ECO:0000259" key="14">
    <source>
        <dbReference type="SMART" id="SM00760"/>
    </source>
</evidence>
<evidence type="ECO:0000256" key="11">
    <source>
        <dbReference type="RuleBase" id="RU004227"/>
    </source>
</evidence>
<evidence type="ECO:0000256" key="10">
    <source>
        <dbReference type="RuleBase" id="RU000577"/>
    </source>
</evidence>
<feature type="region of interest" description="Domain IV, binds dsDNA" evidence="8">
    <location>
        <begin position="353"/>
        <end position="475"/>
    </location>
</feature>
<dbReference type="GO" id="GO:0005737">
    <property type="term" value="C:cytoplasm"/>
    <property type="evidence" value="ECO:0007669"/>
    <property type="project" value="UniProtKB-SubCell"/>
</dbReference>
<dbReference type="InterPro" id="IPR003593">
    <property type="entry name" value="AAA+_ATPase"/>
</dbReference>
<feature type="compositionally biased region" description="Basic and acidic residues" evidence="12">
    <location>
        <begin position="110"/>
        <end position="119"/>
    </location>
</feature>
<dbReference type="Pfam" id="PF11638">
    <property type="entry name" value="DnaA_N"/>
    <property type="match status" value="1"/>
</dbReference>
<dbReference type="GO" id="GO:0006275">
    <property type="term" value="P:regulation of DNA replication"/>
    <property type="evidence" value="ECO:0007669"/>
    <property type="project" value="UniProtKB-UniRule"/>
</dbReference>
<feature type="domain" description="AAA+ ATPase" evidence="13">
    <location>
        <begin position="169"/>
        <end position="299"/>
    </location>
</feature>
<dbReference type="InterPro" id="IPR018312">
    <property type="entry name" value="Chromosome_initiator_DnaA_CS"/>
</dbReference>
<dbReference type="InterPro" id="IPR013317">
    <property type="entry name" value="DnaA_dom"/>
</dbReference>
<evidence type="ECO:0000313" key="15">
    <source>
        <dbReference type="EMBL" id="QDH77508.1"/>
    </source>
</evidence>
<evidence type="ECO:0000313" key="16">
    <source>
        <dbReference type="Proteomes" id="UP000316614"/>
    </source>
</evidence>
<evidence type="ECO:0000256" key="5">
    <source>
        <dbReference type="ARBA" id="ARBA00022840"/>
    </source>
</evidence>